<keyword evidence="3" id="KW-1185">Reference proteome</keyword>
<gene>
    <name evidence="2" type="ORF">BSYN_13400</name>
</gene>
<proteinExistence type="predicted"/>
<dbReference type="InterPro" id="IPR013320">
    <property type="entry name" value="ConA-like_dom_sf"/>
</dbReference>
<reference evidence="2 3" key="1">
    <citation type="submission" date="2023-04" db="EMBL/GenBank/DDBJ databases">
        <title>Draft genome sequence of acteroides sedimenti strain YN3PY1.</title>
        <authorList>
            <person name="Yoshida N."/>
        </authorList>
    </citation>
    <scope>NUCLEOTIDE SEQUENCE [LARGE SCALE GENOMIC DNA]</scope>
    <source>
        <strain evidence="2 3">YN3PY1</strain>
    </source>
</reference>
<sequence>MSQSSYLLNENFDSYTAGTFPSNWVLCYPGFGADLQVVTNSDFVSGPNSLKLEGATNNSANAEFRLSSTPDIIWLEVNVKVSHKDAIGIPSYPHANVGFNNNEVTTWGNGYGFVYFFASGSIVAGGKELQTYNENQWYKVKIKYNAGINKVDVWIDDVLKGSDLTLSGASLKYNALLLQGGNAGHSIGCFDNVKVWADTSTGINETSASNSIQIISDQAQDVITVKCKNDAAGQLISIYNIQGQLILQQPLLEATTDINVSALPKGLYVAKAGNKECQSVQKFVKK</sequence>
<name>A0ABM8IAN5_9BACE</name>
<evidence type="ECO:0000313" key="3">
    <source>
        <dbReference type="Proteomes" id="UP001496674"/>
    </source>
</evidence>
<organism evidence="2 3">
    <name type="scientific">Bacteroides sedimenti</name>
    <dbReference type="NCBI Taxonomy" id="2136147"/>
    <lineage>
        <taxon>Bacteria</taxon>
        <taxon>Pseudomonadati</taxon>
        <taxon>Bacteroidota</taxon>
        <taxon>Bacteroidia</taxon>
        <taxon>Bacteroidales</taxon>
        <taxon>Bacteroidaceae</taxon>
        <taxon>Bacteroides</taxon>
    </lineage>
</organism>
<dbReference type="EMBL" id="AP028055">
    <property type="protein sequence ID" value="BEG99075.1"/>
    <property type="molecule type" value="Genomic_DNA"/>
</dbReference>
<evidence type="ECO:0000259" key="1">
    <source>
        <dbReference type="Pfam" id="PF18962"/>
    </source>
</evidence>
<dbReference type="InterPro" id="IPR026444">
    <property type="entry name" value="Secre_tail"/>
</dbReference>
<evidence type="ECO:0000313" key="2">
    <source>
        <dbReference type="EMBL" id="BEG99075.1"/>
    </source>
</evidence>
<dbReference type="Proteomes" id="UP001496674">
    <property type="component" value="Chromosome"/>
</dbReference>
<dbReference type="Pfam" id="PF18962">
    <property type="entry name" value="Por_Secre_tail"/>
    <property type="match status" value="1"/>
</dbReference>
<dbReference type="NCBIfam" id="TIGR04183">
    <property type="entry name" value="Por_Secre_tail"/>
    <property type="match status" value="1"/>
</dbReference>
<accession>A0ABM8IAN5</accession>
<feature type="domain" description="Secretion system C-terminal sorting" evidence="1">
    <location>
        <begin position="219"/>
        <end position="284"/>
    </location>
</feature>
<dbReference type="SUPFAM" id="SSF49899">
    <property type="entry name" value="Concanavalin A-like lectins/glucanases"/>
    <property type="match status" value="1"/>
</dbReference>
<protein>
    <recommendedName>
        <fullName evidence="1">Secretion system C-terminal sorting domain-containing protein</fullName>
    </recommendedName>
</protein>